<accession>F0SFI9</accession>
<dbReference type="KEGG" id="pbs:Plabr_2850"/>
<sequence>MKSHLPPRELLDATHQFPCTYTFKVIGESNEKFVQNIVVAVRAGLGLEFDPPYRSRETRGGRHIALTFEPVAETAEQVLAVYQNIQQTDGVILLL</sequence>
<proteinExistence type="predicted"/>
<dbReference type="OrthoDB" id="5523904at2"/>
<dbReference type="HOGENOM" id="CLU_174649_0_0_0"/>
<name>F0SFI9_RUBBR</name>
<dbReference type="InterPro" id="IPR027471">
    <property type="entry name" value="YbeD-like_sf"/>
</dbReference>
<reference evidence="2" key="1">
    <citation type="submission" date="2011-02" db="EMBL/GenBank/DDBJ databases">
        <title>The complete genome of Planctomyces brasiliensis DSM 5305.</title>
        <authorList>
            <person name="Lucas S."/>
            <person name="Copeland A."/>
            <person name="Lapidus A."/>
            <person name="Bruce D."/>
            <person name="Goodwin L."/>
            <person name="Pitluck S."/>
            <person name="Kyrpides N."/>
            <person name="Mavromatis K."/>
            <person name="Pagani I."/>
            <person name="Ivanova N."/>
            <person name="Ovchinnikova G."/>
            <person name="Lu M."/>
            <person name="Detter J.C."/>
            <person name="Han C."/>
            <person name="Land M."/>
            <person name="Hauser L."/>
            <person name="Markowitz V."/>
            <person name="Cheng J.-F."/>
            <person name="Hugenholtz P."/>
            <person name="Woyke T."/>
            <person name="Wu D."/>
            <person name="Tindall B."/>
            <person name="Pomrenke H.G."/>
            <person name="Brambilla E."/>
            <person name="Klenk H.-P."/>
            <person name="Eisen J.A."/>
        </authorList>
    </citation>
    <scope>NUCLEOTIDE SEQUENCE [LARGE SCALE GENOMIC DNA]</scope>
    <source>
        <strain evidence="2">ATCC 49424 / DSM 5305 / JCM 21570 / NBRC 103401 / IFAM 1448</strain>
    </source>
</reference>
<evidence type="ECO:0000313" key="1">
    <source>
        <dbReference type="EMBL" id="ADY60449.1"/>
    </source>
</evidence>
<dbReference type="eggNOG" id="COG2921">
    <property type="taxonomic scope" value="Bacteria"/>
</dbReference>
<dbReference type="RefSeq" id="WP_013629171.1">
    <property type="nucleotide sequence ID" value="NC_015174.1"/>
</dbReference>
<dbReference type="InterPro" id="IPR007454">
    <property type="entry name" value="UPF0250_YbeD-like"/>
</dbReference>
<dbReference type="Pfam" id="PF04359">
    <property type="entry name" value="DUF493"/>
    <property type="match status" value="1"/>
</dbReference>
<dbReference type="EMBL" id="CP002546">
    <property type="protein sequence ID" value="ADY60449.1"/>
    <property type="molecule type" value="Genomic_DNA"/>
</dbReference>
<organism evidence="1 2">
    <name type="scientific">Rubinisphaera brasiliensis (strain ATCC 49424 / DSM 5305 / JCM 21570 / IAM 15109 / NBRC 103401 / IFAM 1448)</name>
    <name type="common">Planctomyces brasiliensis</name>
    <dbReference type="NCBI Taxonomy" id="756272"/>
    <lineage>
        <taxon>Bacteria</taxon>
        <taxon>Pseudomonadati</taxon>
        <taxon>Planctomycetota</taxon>
        <taxon>Planctomycetia</taxon>
        <taxon>Planctomycetales</taxon>
        <taxon>Planctomycetaceae</taxon>
        <taxon>Rubinisphaera</taxon>
    </lineage>
</organism>
<protein>
    <recommendedName>
        <fullName evidence="3">DUF493 domain-containing protein</fullName>
    </recommendedName>
</protein>
<dbReference type="SUPFAM" id="SSF117991">
    <property type="entry name" value="YbeD/HP0495-like"/>
    <property type="match status" value="1"/>
</dbReference>
<dbReference type="Proteomes" id="UP000006860">
    <property type="component" value="Chromosome"/>
</dbReference>
<dbReference type="Gene3D" id="3.30.70.260">
    <property type="match status" value="1"/>
</dbReference>
<dbReference type="STRING" id="756272.Plabr_2850"/>
<evidence type="ECO:0008006" key="3">
    <source>
        <dbReference type="Google" id="ProtNLM"/>
    </source>
</evidence>
<dbReference type="AlphaFoldDB" id="F0SFI9"/>
<gene>
    <name evidence="1" type="ordered locus">Plabr_2850</name>
</gene>
<evidence type="ECO:0000313" key="2">
    <source>
        <dbReference type="Proteomes" id="UP000006860"/>
    </source>
</evidence>
<keyword evidence="2" id="KW-1185">Reference proteome</keyword>